<evidence type="ECO:0000313" key="20">
    <source>
        <dbReference type="Proteomes" id="UP000267993"/>
    </source>
</evidence>
<evidence type="ECO:0000313" key="6">
    <source>
        <dbReference type="EMBL" id="AKA79298.1"/>
    </source>
</evidence>
<evidence type="ECO:0000256" key="1">
    <source>
        <dbReference type="ARBA" id="ARBA00010148"/>
    </source>
</evidence>
<dbReference type="GeneID" id="1454844"/>
<evidence type="ECO:0000313" key="7">
    <source>
        <dbReference type="EMBL" id="AZF68383.1"/>
    </source>
</evidence>
<dbReference type="Gene3D" id="3.40.50.10580">
    <property type="entry name" value="ATPase, V1 complex, subunit F"/>
    <property type="match status" value="1"/>
</dbReference>
<evidence type="ECO:0000313" key="15">
    <source>
        <dbReference type="EMBL" id="SAI84114.1"/>
    </source>
</evidence>
<dbReference type="InterPro" id="IPR036906">
    <property type="entry name" value="ATPase_V1_fsu_sf"/>
</dbReference>
<organism evidence="4 17">
    <name type="scientific">Saccharolobus solfataricus</name>
    <name type="common">Sulfolobus solfataricus</name>
    <dbReference type="NCBI Taxonomy" id="2287"/>
    <lineage>
        <taxon>Archaea</taxon>
        <taxon>Thermoproteota</taxon>
        <taxon>Thermoprotei</taxon>
        <taxon>Sulfolobales</taxon>
        <taxon>Sulfolobaceae</taxon>
        <taxon>Saccharolobus</taxon>
    </lineage>
</organism>
<evidence type="ECO:0000256" key="2">
    <source>
        <dbReference type="ARBA" id="ARBA00022448"/>
    </source>
</evidence>
<dbReference type="EMBL" id="CP033238">
    <property type="protein sequence ID" value="AZF76247.1"/>
    <property type="molecule type" value="Genomic_DNA"/>
</dbReference>
<reference evidence="20 21" key="4">
    <citation type="journal article" date="2018" name="Proc. Natl. Acad. Sci. U.S.A.">
        <title>Nonmutational mechanism of inheritance in the Archaeon Sulfolobus solfataricus.</title>
        <authorList>
            <person name="Payne S."/>
            <person name="McCarthy S."/>
            <person name="Johnson T."/>
            <person name="North E."/>
            <person name="Blum P."/>
        </authorList>
    </citation>
    <scope>NUCLEOTIDE SEQUENCE [LARGE SCALE GENOMIC DNA]</scope>
    <source>
        <strain evidence="8 20">SARC-H</strain>
        <strain evidence="9 24">SARC-I</strain>
        <strain evidence="11 25">SARC-N</strain>
        <strain evidence="12 26">SARC-O</strain>
        <strain evidence="13 21">SUL120</strain>
        <strain evidence="7 22">SULG</strain>
        <strain evidence="10 23">SULM</strain>
    </source>
</reference>
<dbReference type="Proteomes" id="UP000273194">
    <property type="component" value="Chromosome"/>
</dbReference>
<dbReference type="EMBL" id="CP011056">
    <property type="protein sequence ID" value="AKA76605.1"/>
    <property type="molecule type" value="Genomic_DNA"/>
</dbReference>
<evidence type="ECO:0000313" key="23">
    <source>
        <dbReference type="Proteomes" id="UP000273443"/>
    </source>
</evidence>
<reference evidence="15" key="2">
    <citation type="submission" date="2016-04" db="EMBL/GenBank/DDBJ databases">
        <authorList>
            <person name="Evans L.H."/>
            <person name="Alamgir A."/>
            <person name="Owens N."/>
            <person name="Weber N.D."/>
            <person name="Virtaneva K."/>
            <person name="Barbian K."/>
            <person name="Babar A."/>
            <person name="Rosenke K."/>
        </authorList>
    </citation>
    <scope>NUCLEOTIDE SEQUENCE</scope>
    <source>
        <strain evidence="15">P1</strain>
    </source>
</reference>
<dbReference type="SMR" id="A0A0E3MC63"/>
<protein>
    <submittedName>
        <fullName evidence="4 15">ATP synthase subunit F</fullName>
    </submittedName>
</protein>
<evidence type="ECO:0000313" key="16">
    <source>
        <dbReference type="Proteomes" id="UP000033057"/>
    </source>
</evidence>
<evidence type="ECO:0000313" key="21">
    <source>
        <dbReference type="Proteomes" id="UP000269431"/>
    </source>
</evidence>
<evidence type="ECO:0000313" key="10">
    <source>
        <dbReference type="EMBL" id="AZF76247.1"/>
    </source>
</evidence>
<evidence type="ECO:0000313" key="4">
    <source>
        <dbReference type="EMBL" id="AKA73907.1"/>
    </source>
</evidence>
<sequence>MGKVFVVGDKYTVSLFRMVGTEGDFIDDPYNLPDIISKLKKREDIDLILITKDMYEPIRGKIDPLIADQRKPLITIIPSPFSESKPLDVRKMIMKALGFG</sequence>
<dbReference type="SUPFAM" id="SSF159468">
    <property type="entry name" value="AtpF-like"/>
    <property type="match status" value="1"/>
</dbReference>
<dbReference type="KEGG" id="ssol:SULB_1657"/>
<reference evidence="4" key="5">
    <citation type="submission" date="2018-10" db="EMBL/GenBank/DDBJ databases">
        <authorList>
            <person name="McCarthy S."/>
            <person name="Gradnigo J."/>
            <person name="Johnson T."/>
            <person name="Payne S."/>
            <person name="Lipzen A."/>
            <person name="Schackwitz W."/>
            <person name="Martin J."/>
            <person name="Moriyama E."/>
            <person name="Blum P."/>
        </authorList>
    </citation>
    <scope>NUCLEOTIDE SEQUENCE</scope>
    <source>
        <strain evidence="4">SARC-B</strain>
        <strain evidence="5">SARC-C</strain>
        <strain evidence="6">SULA</strain>
    </source>
</reference>
<dbReference type="InterPro" id="IPR008218">
    <property type="entry name" value="ATPase_V1-cplx_f_g_su"/>
</dbReference>
<dbReference type="EMBL" id="CP033241">
    <property type="protein sequence ID" value="AZF84038.1"/>
    <property type="molecule type" value="Genomic_DNA"/>
</dbReference>
<dbReference type="Pfam" id="PF01990">
    <property type="entry name" value="ATP-synt_F"/>
    <property type="match status" value="1"/>
</dbReference>
<dbReference type="AlphaFoldDB" id="A0A0E3MC63"/>
<dbReference type="Proteomes" id="UP000275843">
    <property type="component" value="Chromosome"/>
</dbReference>
<evidence type="ECO:0000313" key="11">
    <source>
        <dbReference type="EMBL" id="AZF78857.1"/>
    </source>
</evidence>
<evidence type="ECO:0000313" key="24">
    <source>
        <dbReference type="Proteomes" id="UP000275843"/>
    </source>
</evidence>
<accession>A0A0E3MC63</accession>
<evidence type="ECO:0000313" key="27">
    <source>
        <dbReference type="Proteomes" id="UP000594632"/>
    </source>
</evidence>
<evidence type="ECO:0000313" key="12">
    <source>
        <dbReference type="EMBL" id="AZF81461.1"/>
    </source>
</evidence>
<keyword evidence="2" id="KW-0813">Transport</keyword>
<dbReference type="Proteomes" id="UP000282269">
    <property type="component" value="Chromosome"/>
</dbReference>
<proteinExistence type="inferred from homology"/>
<dbReference type="EMBL" id="CP033235">
    <property type="protein sequence ID" value="AZF68383.1"/>
    <property type="molecule type" value="Genomic_DNA"/>
</dbReference>
<dbReference type="KEGG" id="ssoa:SULA_1656"/>
<evidence type="ECO:0000256" key="3">
    <source>
        <dbReference type="ARBA" id="ARBA00023065"/>
    </source>
</evidence>
<dbReference type="EMBL" id="CP011055">
    <property type="protein sequence ID" value="AKA73907.1"/>
    <property type="molecule type" value="Genomic_DNA"/>
</dbReference>
<dbReference type="Proteomes" id="UP000273443">
    <property type="component" value="Chromosome"/>
</dbReference>
<evidence type="ECO:0000313" key="9">
    <source>
        <dbReference type="EMBL" id="AZF73623.1"/>
    </source>
</evidence>
<name>A0A0E3MC63_SACSO</name>
<dbReference type="RefSeq" id="WP_009991071.1">
    <property type="nucleotide sequence ID" value="NZ_CP011055.2"/>
</dbReference>
<dbReference type="EMBL" id="CP050869">
    <property type="protein sequence ID" value="QPG50847.1"/>
    <property type="molecule type" value="Genomic_DNA"/>
</dbReference>
<dbReference type="GeneID" id="44129566"/>
<dbReference type="Proteomes" id="UP000076770">
    <property type="component" value="Chromosome i"/>
</dbReference>
<dbReference type="Proteomes" id="UP000267993">
    <property type="component" value="Chromosome"/>
</dbReference>
<dbReference type="EMBL" id="CP011057">
    <property type="protein sequence ID" value="AKA79298.1"/>
    <property type="molecule type" value="Genomic_DNA"/>
</dbReference>
<reference evidence="16 17" key="1">
    <citation type="journal article" date="2015" name="Genome Announc.">
        <title>Complete Genome Sequence of Sulfolobus solfataricus Strain 98/2 and Evolved Derivatives.</title>
        <authorList>
            <person name="McCarthy S."/>
            <person name="Gradnigo J."/>
            <person name="Johnson T."/>
            <person name="Payne S."/>
            <person name="Lipzen A."/>
            <person name="Martin J."/>
            <person name="Schackwitz W."/>
            <person name="Moriyama E."/>
            <person name="Blum P."/>
        </authorList>
    </citation>
    <scope>NUCLEOTIDE SEQUENCE [LARGE SCALE GENOMIC DNA]</scope>
    <source>
        <strain evidence="16">98/2 SULC</strain>
        <strain evidence="4">SARC-B</strain>
        <strain evidence="5">SARC-C</strain>
        <strain evidence="6 18">SULA</strain>
        <strain evidence="17">SULB</strain>
    </source>
</reference>
<dbReference type="EMBL" id="LT549890">
    <property type="protein sequence ID" value="SAI84114.1"/>
    <property type="molecule type" value="Genomic_DNA"/>
</dbReference>
<dbReference type="PATRIC" id="fig|2287.6.peg.1717"/>
<reference evidence="19" key="3">
    <citation type="submission" date="2016-04" db="EMBL/GenBank/DDBJ databases">
        <authorList>
            <person name="Shah S.A."/>
            <person name="Garrett R.A."/>
        </authorList>
    </citation>
    <scope>NUCLEOTIDE SEQUENCE [LARGE SCALE GENOMIC DNA]</scope>
    <source>
        <strain evidence="19">ATCC 35091 / DSM 1616 / JCM 8930 / NBRC 15331 / P1</strain>
    </source>
</reference>
<evidence type="ECO:0000313" key="19">
    <source>
        <dbReference type="Proteomes" id="UP000076770"/>
    </source>
</evidence>
<dbReference type="OrthoDB" id="24971at2157"/>
<dbReference type="OMA" id="YTATAFR"/>
<comment type="similarity">
    <text evidence="1">Belongs to the V-ATPase F subunit family.</text>
</comment>
<evidence type="ECO:0000313" key="8">
    <source>
        <dbReference type="EMBL" id="AZF71003.1"/>
    </source>
</evidence>
<dbReference type="EMBL" id="CP033239">
    <property type="protein sequence ID" value="AZF78857.1"/>
    <property type="molecule type" value="Genomic_DNA"/>
</dbReference>
<dbReference type="KEGG" id="ssof:SULC_1655"/>
<dbReference type="Proteomes" id="UP000269431">
    <property type="component" value="Chromosome"/>
</dbReference>
<dbReference type="Proteomes" id="UP000033085">
    <property type="component" value="Chromosome"/>
</dbReference>
<evidence type="ECO:0000313" key="13">
    <source>
        <dbReference type="EMBL" id="AZF84038.1"/>
    </source>
</evidence>
<gene>
    <name evidence="14" type="ORF">HFC64_14450</name>
    <name evidence="15" type="ORF">SSOP1_0559</name>
    <name evidence="6" type="ORF">SULA_1656</name>
    <name evidence="4" type="ORF">SULB_1657</name>
    <name evidence="5" type="ORF">SULC_1655</name>
    <name evidence="7" type="ORF">SULG_08305</name>
    <name evidence="8" type="ORF">SULH_08305</name>
    <name evidence="9" type="ORF">SULI_08305</name>
    <name evidence="10" type="ORF">SULM_08305</name>
    <name evidence="11" type="ORF">SULN_08305</name>
    <name evidence="12" type="ORF">SULO_08315</name>
    <name evidence="13" type="ORF">SULZ_08230</name>
</gene>
<dbReference type="Proteomes" id="UP000033057">
    <property type="component" value="Chromosome"/>
</dbReference>
<dbReference type="EMBL" id="CP033236">
    <property type="protein sequence ID" value="AZF71003.1"/>
    <property type="molecule type" value="Genomic_DNA"/>
</dbReference>
<keyword evidence="3" id="KW-0406">Ion transport</keyword>
<evidence type="ECO:0000313" key="14">
    <source>
        <dbReference type="EMBL" id="QPG50847.1"/>
    </source>
</evidence>
<evidence type="ECO:0000313" key="18">
    <source>
        <dbReference type="Proteomes" id="UP000033106"/>
    </source>
</evidence>
<evidence type="ECO:0000313" key="22">
    <source>
        <dbReference type="Proteomes" id="UP000273194"/>
    </source>
</evidence>
<evidence type="ECO:0000313" key="26">
    <source>
        <dbReference type="Proteomes" id="UP000282269"/>
    </source>
</evidence>
<dbReference type="GO" id="GO:0046961">
    <property type="term" value="F:proton-transporting ATPase activity, rotational mechanism"/>
    <property type="evidence" value="ECO:0007669"/>
    <property type="project" value="InterPro"/>
</dbReference>
<dbReference type="EMBL" id="CP033237">
    <property type="protein sequence ID" value="AZF73623.1"/>
    <property type="molecule type" value="Genomic_DNA"/>
</dbReference>
<dbReference type="Proteomes" id="UP000033106">
    <property type="component" value="Chromosome"/>
</dbReference>
<evidence type="ECO:0000313" key="5">
    <source>
        <dbReference type="EMBL" id="AKA76605.1"/>
    </source>
</evidence>
<evidence type="ECO:0000313" key="17">
    <source>
        <dbReference type="Proteomes" id="UP000033085"/>
    </source>
</evidence>
<reference evidence="14 27" key="6">
    <citation type="journal article" date="2020" name="Nat. Commun.">
        <title>The structures of two archaeal type IV pili illuminate evolutionary relationships.</title>
        <authorList>
            <person name="Wang F."/>
            <person name="Baquero D.P."/>
            <person name="Su Z."/>
            <person name="Beltran L.C."/>
            <person name="Prangishvili D."/>
            <person name="Krupovic M."/>
            <person name="Egelman E.H."/>
        </authorList>
    </citation>
    <scope>NUCLEOTIDE SEQUENCE [LARGE SCALE GENOMIC DNA]</scope>
    <source>
        <strain evidence="14 27">POZ149</strain>
    </source>
</reference>
<dbReference type="Proteomes" id="UP000278715">
    <property type="component" value="Chromosome"/>
</dbReference>
<dbReference type="EMBL" id="CP033240">
    <property type="protein sequence ID" value="AZF81461.1"/>
    <property type="molecule type" value="Genomic_DNA"/>
</dbReference>
<dbReference type="Proteomes" id="UP000594632">
    <property type="component" value="Chromosome"/>
</dbReference>
<evidence type="ECO:0000313" key="25">
    <source>
        <dbReference type="Proteomes" id="UP000278715"/>
    </source>
</evidence>